<dbReference type="AlphaFoldDB" id="A0A0N8HZN2"/>
<dbReference type="Proteomes" id="UP000050535">
    <property type="component" value="Unassembled WGS sequence"/>
</dbReference>
<gene>
    <name evidence="1" type="ORF">SY89_00699</name>
</gene>
<keyword evidence="2" id="KW-1185">Reference proteome</keyword>
<evidence type="ECO:0000313" key="1">
    <source>
        <dbReference type="EMBL" id="KPN29979.1"/>
    </source>
</evidence>
<name>A0A0N8HZN2_9EURY</name>
<protein>
    <submittedName>
        <fullName evidence="1">Uncharacterized protein</fullName>
    </submittedName>
</protein>
<evidence type="ECO:0000313" key="2">
    <source>
        <dbReference type="Proteomes" id="UP000050535"/>
    </source>
</evidence>
<comment type="caution">
    <text evidence="1">The sequence shown here is derived from an EMBL/GenBank/DDBJ whole genome shotgun (WGS) entry which is preliminary data.</text>
</comment>
<proteinExistence type="predicted"/>
<accession>A0A0N8HZN2</accession>
<dbReference type="STRING" id="699431.SY89_00699"/>
<reference evidence="2" key="1">
    <citation type="submission" date="2013-11" db="EMBL/GenBank/DDBJ databases">
        <authorList>
            <person name="Hoang H.T."/>
            <person name="Killian M.L."/>
            <person name="Madson D.M."/>
            <person name="Arruda P.H.E."/>
            <person name="Sun D."/>
            <person name="Schwartz K.J."/>
            <person name="Yoon K."/>
        </authorList>
    </citation>
    <scope>NUCLEOTIDE SEQUENCE [LARGE SCALE GENOMIC DNA]</scope>
    <source>
        <strain evidence="2">CDK2</strain>
    </source>
</reference>
<sequence>MSELTVVDTRVEPLSRVEFNPDGRVEYADGRLTAVYPKNADTVEYVVGVFNYRESSTVELPDNSVVLSVGEGTVVAAVPADAYGVEGEA</sequence>
<organism evidence="1 2">
    <name type="scientific">Halolamina pelagica</name>
    <dbReference type="NCBI Taxonomy" id="699431"/>
    <lineage>
        <taxon>Archaea</taxon>
        <taxon>Methanobacteriati</taxon>
        <taxon>Methanobacteriota</taxon>
        <taxon>Stenosarchaea group</taxon>
        <taxon>Halobacteria</taxon>
        <taxon>Halobacteriales</taxon>
        <taxon>Haloferacaceae</taxon>
    </lineage>
</organism>
<dbReference type="EMBL" id="LGUC01000001">
    <property type="protein sequence ID" value="KPN29979.1"/>
    <property type="molecule type" value="Genomic_DNA"/>
</dbReference>